<dbReference type="GO" id="GO:0016020">
    <property type="term" value="C:membrane"/>
    <property type="evidence" value="ECO:0007669"/>
    <property type="project" value="TreeGrafter"/>
</dbReference>
<feature type="domain" description="ERAP1-like C-terminal" evidence="2">
    <location>
        <begin position="284"/>
        <end position="599"/>
    </location>
</feature>
<dbReference type="AlphaFoldDB" id="A0A813WWG4"/>
<dbReference type="Proteomes" id="UP000663882">
    <property type="component" value="Unassembled WGS sequence"/>
</dbReference>
<dbReference type="GO" id="GO:0005737">
    <property type="term" value="C:cytoplasm"/>
    <property type="evidence" value="ECO:0007669"/>
    <property type="project" value="TreeGrafter"/>
</dbReference>
<sequence length="618" mass="71063">MKDLVTLLTDDLLGTGLACVKRFVRQLHVHVIICDLPSACSSYIPCLSLILPTHLTQKDFGCIDVFVNCASITLSQQIFEHSFENFNRIIDVNTNGTYNMIQHMIPLMVNNEIIINMSYVAAFEGRRGQTVYATSKEAIVKMARPLAEELASMNICVCDIVPDVFDTSLLRELHVKVSNIPGDFSLFSARLGDSDEFAQVAQTIVENPLLNDINIRVDALLQFKQAIKDAIKKIDNLAIMCPPRSFFYNGSCYFYLPPKQIDNGKGVRFNDVSIDEASFSLFSVGIYRVHYPQSMLEALTPGIDDRTLSPQDRFNIQADVYALARAGHIGYVDYLKLLRYAYKQEENLTVWKSILRQLTELSSIFDYAHFNNTKKLYRSYVCDLLSNIYNKLTWYPLSNESSQAIMLRSLILIQLGVNGDNKIYDEAHRRFKKLFINNNQENLIDPNIRPAVYLTVAKTGNQQIFDQLKSLYLKAETQEERLILLNSLCHFDDESLQNQALKFIWNTTVVRKQDHLTAFSSLASHNRRGCEICWTYMQENWNKIERTYGQHDSHLIHFIESIPALFASLERSDEVRKFYINHPNPLLDRPIKKALEQINIRRLVLERHEHSINQFLSG</sequence>
<evidence type="ECO:0000256" key="1">
    <source>
        <dbReference type="ARBA" id="ARBA00010136"/>
    </source>
</evidence>
<dbReference type="PRINTS" id="PR00081">
    <property type="entry name" value="GDHRDH"/>
</dbReference>
<dbReference type="GO" id="GO:0008270">
    <property type="term" value="F:zinc ion binding"/>
    <property type="evidence" value="ECO:0007669"/>
    <property type="project" value="TreeGrafter"/>
</dbReference>
<gene>
    <name evidence="3" type="ORF">RFH988_LOCUS6960</name>
</gene>
<dbReference type="SUPFAM" id="SSF51735">
    <property type="entry name" value="NAD(P)-binding Rossmann-fold domains"/>
    <property type="match status" value="1"/>
</dbReference>
<dbReference type="InterPro" id="IPR002347">
    <property type="entry name" value="SDR_fam"/>
</dbReference>
<dbReference type="GO" id="GO:0006508">
    <property type="term" value="P:proteolysis"/>
    <property type="evidence" value="ECO:0007669"/>
    <property type="project" value="TreeGrafter"/>
</dbReference>
<organism evidence="3 4">
    <name type="scientific">Rotaria sordida</name>
    <dbReference type="NCBI Taxonomy" id="392033"/>
    <lineage>
        <taxon>Eukaryota</taxon>
        <taxon>Metazoa</taxon>
        <taxon>Spiralia</taxon>
        <taxon>Gnathifera</taxon>
        <taxon>Rotifera</taxon>
        <taxon>Eurotatoria</taxon>
        <taxon>Bdelloidea</taxon>
        <taxon>Philodinida</taxon>
        <taxon>Philodinidae</taxon>
        <taxon>Rotaria</taxon>
    </lineage>
</organism>
<dbReference type="InterPro" id="IPR050344">
    <property type="entry name" value="Peptidase_M1_aminopeptidases"/>
</dbReference>
<proteinExistence type="inferred from homology"/>
<dbReference type="Pfam" id="PF11838">
    <property type="entry name" value="ERAP1_C"/>
    <property type="match status" value="1"/>
</dbReference>
<dbReference type="GO" id="GO:0005615">
    <property type="term" value="C:extracellular space"/>
    <property type="evidence" value="ECO:0007669"/>
    <property type="project" value="TreeGrafter"/>
</dbReference>
<dbReference type="PANTHER" id="PTHR11533">
    <property type="entry name" value="PROTEASE M1 ZINC METALLOPROTEASE"/>
    <property type="match status" value="1"/>
</dbReference>
<dbReference type="Gene3D" id="1.25.50.20">
    <property type="match status" value="1"/>
</dbReference>
<comment type="caution">
    <text evidence="3">The sequence shown here is derived from an EMBL/GenBank/DDBJ whole genome shotgun (WGS) entry which is preliminary data.</text>
</comment>
<dbReference type="Pfam" id="PF00106">
    <property type="entry name" value="adh_short"/>
    <property type="match status" value="1"/>
</dbReference>
<reference evidence="3" key="1">
    <citation type="submission" date="2021-02" db="EMBL/GenBank/DDBJ databases">
        <authorList>
            <person name="Nowell W R."/>
        </authorList>
    </citation>
    <scope>NUCLEOTIDE SEQUENCE</scope>
</reference>
<dbReference type="OrthoDB" id="275509at2759"/>
<evidence type="ECO:0000259" key="2">
    <source>
        <dbReference type="Pfam" id="PF11838"/>
    </source>
</evidence>
<name>A0A813WWG4_9BILA</name>
<evidence type="ECO:0000313" key="4">
    <source>
        <dbReference type="Proteomes" id="UP000663882"/>
    </source>
</evidence>
<dbReference type="GO" id="GO:0043171">
    <property type="term" value="P:peptide catabolic process"/>
    <property type="evidence" value="ECO:0007669"/>
    <property type="project" value="TreeGrafter"/>
</dbReference>
<dbReference type="PANTHER" id="PTHR11533:SF174">
    <property type="entry name" value="PUROMYCIN-SENSITIVE AMINOPEPTIDASE-RELATED"/>
    <property type="match status" value="1"/>
</dbReference>
<accession>A0A813WWG4</accession>
<comment type="similarity">
    <text evidence="1">Belongs to the peptidase M1 family.</text>
</comment>
<dbReference type="InterPro" id="IPR036291">
    <property type="entry name" value="NAD(P)-bd_dom_sf"/>
</dbReference>
<dbReference type="Gene3D" id="3.40.50.720">
    <property type="entry name" value="NAD(P)-binding Rossmann-like Domain"/>
    <property type="match status" value="1"/>
</dbReference>
<protein>
    <recommendedName>
        <fullName evidence="2">ERAP1-like C-terminal domain-containing protein</fullName>
    </recommendedName>
</protein>
<dbReference type="EMBL" id="CAJNOO010000215">
    <property type="protein sequence ID" value="CAF0860842.1"/>
    <property type="molecule type" value="Genomic_DNA"/>
</dbReference>
<evidence type="ECO:0000313" key="3">
    <source>
        <dbReference type="EMBL" id="CAF0860842.1"/>
    </source>
</evidence>
<dbReference type="GO" id="GO:0042277">
    <property type="term" value="F:peptide binding"/>
    <property type="evidence" value="ECO:0007669"/>
    <property type="project" value="TreeGrafter"/>
</dbReference>
<dbReference type="GO" id="GO:0070006">
    <property type="term" value="F:metalloaminopeptidase activity"/>
    <property type="evidence" value="ECO:0007669"/>
    <property type="project" value="TreeGrafter"/>
</dbReference>
<dbReference type="InterPro" id="IPR024571">
    <property type="entry name" value="ERAP1-like_C_dom"/>
</dbReference>